<name>A0A8S1T1E0_9CILI</name>
<feature type="transmembrane region" description="Helical" evidence="1">
    <location>
        <begin position="12"/>
        <end position="33"/>
    </location>
</feature>
<evidence type="ECO:0000313" key="2">
    <source>
        <dbReference type="EMBL" id="CAD8144512.1"/>
    </source>
</evidence>
<evidence type="ECO:0000256" key="1">
    <source>
        <dbReference type="SAM" id="Phobius"/>
    </source>
</evidence>
<dbReference type="AlphaFoldDB" id="A0A8S1T1E0"/>
<accession>A0A8S1T1E0</accession>
<dbReference type="Proteomes" id="UP000689195">
    <property type="component" value="Unassembled WGS sequence"/>
</dbReference>
<proteinExistence type="predicted"/>
<keyword evidence="1" id="KW-1133">Transmembrane helix</keyword>
<gene>
    <name evidence="2" type="ORF">PPENT_87.1.T0130267</name>
</gene>
<sequence>MMSHHKIQLYLFILIIIYLLFCYLFFLIAKVLLKQSLIRKIFEYFLLIIELRSKNQTSQHNCSKINKYLNCIKRIQKIKEKEMKKRWKKYFS</sequence>
<keyword evidence="1" id="KW-0812">Transmembrane</keyword>
<dbReference type="EMBL" id="CAJJDO010000013">
    <property type="protein sequence ID" value="CAD8144512.1"/>
    <property type="molecule type" value="Genomic_DNA"/>
</dbReference>
<organism evidence="2 3">
    <name type="scientific">Paramecium pentaurelia</name>
    <dbReference type="NCBI Taxonomy" id="43138"/>
    <lineage>
        <taxon>Eukaryota</taxon>
        <taxon>Sar</taxon>
        <taxon>Alveolata</taxon>
        <taxon>Ciliophora</taxon>
        <taxon>Intramacronucleata</taxon>
        <taxon>Oligohymenophorea</taxon>
        <taxon>Peniculida</taxon>
        <taxon>Parameciidae</taxon>
        <taxon>Paramecium</taxon>
    </lineage>
</organism>
<comment type="caution">
    <text evidence="2">The sequence shown here is derived from an EMBL/GenBank/DDBJ whole genome shotgun (WGS) entry which is preliminary data.</text>
</comment>
<evidence type="ECO:0000313" key="3">
    <source>
        <dbReference type="Proteomes" id="UP000689195"/>
    </source>
</evidence>
<keyword evidence="3" id="KW-1185">Reference proteome</keyword>
<protein>
    <submittedName>
        <fullName evidence="2">Uncharacterized protein</fullName>
    </submittedName>
</protein>
<keyword evidence="1" id="KW-0472">Membrane</keyword>
<reference evidence="2" key="1">
    <citation type="submission" date="2021-01" db="EMBL/GenBank/DDBJ databases">
        <authorList>
            <consortium name="Genoscope - CEA"/>
            <person name="William W."/>
        </authorList>
    </citation>
    <scope>NUCLEOTIDE SEQUENCE</scope>
</reference>